<feature type="compositionally biased region" description="Low complexity" evidence="1">
    <location>
        <begin position="436"/>
        <end position="453"/>
    </location>
</feature>
<proteinExistence type="predicted"/>
<sequence>MATFFSTFCSPAAIREYTVIMWQYCSIFDEDPHSSIRDSCDLILKVNLVTNVLVRVISNSSRQVIYDLKELPTSNKPQFSSLNRPSSFKSVTIPIIKDNDDLDTILVTSKPEQLTLSGKEAPTGTDIESITVYDPYPSSISSTGSILTQAMDTILQSQYPLFLVYFGQSFITNPKVNSDEKTGTLLHLIPAIASLTQASLSSLSAFCERCGVISLLASLYPISSLKRTSQFEEKEFQERFGVSVLFTAIFNLVYSLYITNKLQKRKKDDGSPTFIEQELTPLREVLTRFIADIKKDDILSTPHLRSAVFAAFLIQYMVMIEPTNQKRPVNTFKAMFFEQDKKNNLKLFEHFFHPSFFAFPTPLDNVLCLFRRMGKSIDEDIYAFKTVFSPIKAIQSKINKITSASDADERMILFSLMNNHIEICQDTSSGPPQSNQLSLDSSFEQSSDSAASENPIDDVPISDEDLEEHKNDESQRSSSSQSLFNRSLVDFTSSHSARLDDNPLVSFIHMAENLIESLHDPKESSSDKELNLGKTQCPNRLYGVEFPSRQCVFLSAILGLLITNITDLIAYYTKFEEKKLVHILNGSFTPSNSGGYSRTPRMNQPLLATFLETCTSLTQNQIILVPTTDTIIPPKYCDFQPCLFLNPVIREEKSFEKLPFHLLAYPFSMAIDQLLHALPYDVLPKLDSPTIKEGLLSRLIPEQKDQPMKLFGGVVLKGMVVENTFSDYSKFIHFARKAEMETKGGTKGVHSPMLNHPTVTPLSISTLRQLSMTSTDMKDLTDNERIQLVVNHTPHSQLLLSGCLRLFPSSILEAQNNLLDILDKGDLFHDPTSLGPPKSNFLELSSALSALTLTLPFYSKQDLLDINPKRGLGQALSTIINFSTTHFQEPIETLLKSAKHTITDSADDPSLKLFIPPMSVCHMEFDRLGFSLFIQMLADALTWVKEVSIVSPPNANDSSPKENDTIPFTDSLIDPIQNLSTFFKTSPFFTNPEFHLSQNTQHKLSKLMEILDTLSNTFNPTEHTDSKEAPEANDSKEDPEANDSDDNTKRSIGSEDPDSESSRHSVEDDDLFV</sequence>
<feature type="compositionally biased region" description="Basic and acidic residues" evidence="1">
    <location>
        <begin position="1022"/>
        <end position="1039"/>
    </location>
</feature>
<evidence type="ECO:0000313" key="3">
    <source>
        <dbReference type="Proteomes" id="UP001281761"/>
    </source>
</evidence>
<reference evidence="2 3" key="1">
    <citation type="journal article" date="2022" name="bioRxiv">
        <title>Genomics of Preaxostyla Flagellates Illuminates Evolutionary Transitions and the Path Towards Mitochondrial Loss.</title>
        <authorList>
            <person name="Novak L.V.F."/>
            <person name="Treitli S.C."/>
            <person name="Pyrih J."/>
            <person name="Halakuc P."/>
            <person name="Pipaliya S.V."/>
            <person name="Vacek V."/>
            <person name="Brzon O."/>
            <person name="Soukal P."/>
            <person name="Eme L."/>
            <person name="Dacks J.B."/>
            <person name="Karnkowska A."/>
            <person name="Elias M."/>
            <person name="Hampl V."/>
        </authorList>
    </citation>
    <scope>NUCLEOTIDE SEQUENCE [LARGE SCALE GENOMIC DNA]</scope>
    <source>
        <strain evidence="2">NAU3</strain>
        <tissue evidence="2">Gut</tissue>
    </source>
</reference>
<accession>A0ABQ9YM08</accession>
<feature type="region of interest" description="Disordered" evidence="1">
    <location>
        <begin position="1017"/>
        <end position="1073"/>
    </location>
</feature>
<protein>
    <submittedName>
        <fullName evidence="2">Uncharacterized protein</fullName>
    </submittedName>
</protein>
<name>A0ABQ9YM08_9EUKA</name>
<organism evidence="2 3">
    <name type="scientific">Blattamonas nauphoetae</name>
    <dbReference type="NCBI Taxonomy" id="2049346"/>
    <lineage>
        <taxon>Eukaryota</taxon>
        <taxon>Metamonada</taxon>
        <taxon>Preaxostyla</taxon>
        <taxon>Oxymonadida</taxon>
        <taxon>Blattamonas</taxon>
    </lineage>
</organism>
<dbReference type="EMBL" id="JARBJD010000001">
    <property type="protein sequence ID" value="KAK2964799.1"/>
    <property type="molecule type" value="Genomic_DNA"/>
</dbReference>
<feature type="compositionally biased region" description="Polar residues" evidence="1">
    <location>
        <begin position="425"/>
        <end position="435"/>
    </location>
</feature>
<dbReference type="Proteomes" id="UP001281761">
    <property type="component" value="Unassembled WGS sequence"/>
</dbReference>
<gene>
    <name evidence="2" type="ORF">BLNAU_99</name>
</gene>
<evidence type="ECO:0000313" key="2">
    <source>
        <dbReference type="EMBL" id="KAK2964799.1"/>
    </source>
</evidence>
<evidence type="ECO:0000256" key="1">
    <source>
        <dbReference type="SAM" id="MobiDB-lite"/>
    </source>
</evidence>
<feature type="region of interest" description="Disordered" evidence="1">
    <location>
        <begin position="424"/>
        <end position="481"/>
    </location>
</feature>
<comment type="caution">
    <text evidence="2">The sequence shown here is derived from an EMBL/GenBank/DDBJ whole genome shotgun (WGS) entry which is preliminary data.</text>
</comment>
<keyword evidence="3" id="KW-1185">Reference proteome</keyword>